<dbReference type="EMBL" id="KQ981215">
    <property type="protein sequence ID" value="KYN44600.1"/>
    <property type="molecule type" value="Genomic_DNA"/>
</dbReference>
<dbReference type="Proteomes" id="UP000078541">
    <property type="component" value="Unassembled WGS sequence"/>
</dbReference>
<feature type="non-terminal residue" evidence="1">
    <location>
        <position position="1"/>
    </location>
</feature>
<accession>A0A195FVD1</accession>
<protein>
    <submittedName>
        <fullName evidence="1">Uncharacterized protein</fullName>
    </submittedName>
</protein>
<evidence type="ECO:0000313" key="1">
    <source>
        <dbReference type="EMBL" id="KYN44600.1"/>
    </source>
</evidence>
<reference evidence="1 2" key="1">
    <citation type="submission" date="2016-03" db="EMBL/GenBank/DDBJ databases">
        <title>Trachymyrmex septentrionalis WGS genome.</title>
        <authorList>
            <person name="Nygaard S."/>
            <person name="Hu H."/>
            <person name="Boomsma J."/>
            <person name="Zhang G."/>
        </authorList>
    </citation>
    <scope>NUCLEOTIDE SEQUENCE [LARGE SCALE GENOMIC DNA]</scope>
    <source>
        <strain evidence="1">Tsep2-gDNA-1</strain>
        <tissue evidence="1">Whole body</tissue>
    </source>
</reference>
<name>A0A195FVD1_9HYME</name>
<organism evidence="1 2">
    <name type="scientific">Trachymyrmex septentrionalis</name>
    <dbReference type="NCBI Taxonomy" id="34720"/>
    <lineage>
        <taxon>Eukaryota</taxon>
        <taxon>Metazoa</taxon>
        <taxon>Ecdysozoa</taxon>
        <taxon>Arthropoda</taxon>
        <taxon>Hexapoda</taxon>
        <taxon>Insecta</taxon>
        <taxon>Pterygota</taxon>
        <taxon>Neoptera</taxon>
        <taxon>Endopterygota</taxon>
        <taxon>Hymenoptera</taxon>
        <taxon>Apocrita</taxon>
        <taxon>Aculeata</taxon>
        <taxon>Formicoidea</taxon>
        <taxon>Formicidae</taxon>
        <taxon>Myrmicinae</taxon>
        <taxon>Trachymyrmex</taxon>
    </lineage>
</organism>
<evidence type="ECO:0000313" key="2">
    <source>
        <dbReference type="Proteomes" id="UP000078541"/>
    </source>
</evidence>
<proteinExistence type="predicted"/>
<dbReference type="AlphaFoldDB" id="A0A195FVD1"/>
<gene>
    <name evidence="1" type="ORF">ALC56_01043</name>
</gene>
<sequence>HDARHKLSASHPCFVSILRVIRNQAYRYSKATILGNLQDRKQLDDCYQGSKQLALHHMNDLQVFSYASLLRFPTLHLNKCIQYYVYILTGSTSHIITVISLEPVASLRPSGENLQYQTSSHFWAAESREAISFFLTPAPNGGGKYTLGGLPLPSEGWQSNQTFVFWVDLNPGIFGIESSHTITSLTL</sequence>
<keyword evidence="2" id="KW-1185">Reference proteome</keyword>